<evidence type="ECO:0000313" key="1">
    <source>
        <dbReference type="EMBL" id="WHZ57047.1"/>
    </source>
</evidence>
<name>A0ACD4RA81_9BACI</name>
<protein>
    <submittedName>
        <fullName evidence="1">LacI family DNA-binding transcriptional regulator</fullName>
    </submittedName>
</protein>
<sequence length="343" mass="38560">MATIKDIALLSNVSASTVSRVLNNDKLISVQEETRMRIFEAAKELGYKTIYERRITKRTEKKSLSIGIVLCQSLEEELNDPYFLSIRQGIEEELKNQGINNSAMFRLYDMETNQMVRDLDGILVVGIINDQALKMISNHSDNVVYVNHSPDEDLYDSVIIDFEKGTERALRHFLNAGHTEIGFIGGVEREHLNHAKVVVENQRLITFERIMEKEGILNQESIFIGEYTMASGYELMKKALNNPIYPKAFFISSDPMAIGALRAVQEAGLSVPDDVAIIGFDDIEMAKFCSTPLTTVKVHTKEMGKTGVKLLIDRIHGRKMPLKVTVSTELIIRQSCGVSQDAT</sequence>
<dbReference type="Proteomes" id="UP001226091">
    <property type="component" value="Chromosome"/>
</dbReference>
<reference evidence="2" key="1">
    <citation type="journal article" date="2025" name="Aquaculture">
        <title>Assessment of the bioflocculant production and safety properties of Metabacillus hrfriensis sp. nov. based on phenotypic and whole-genome sequencing analysis.</title>
        <authorList>
            <person name="Zhang R."/>
            <person name="Zhao Z."/>
            <person name="Luo L."/>
            <person name="Wang S."/>
            <person name="Guo K."/>
            <person name="Xu W."/>
        </authorList>
    </citation>
    <scope>NUCLEOTIDE SEQUENCE [LARGE SCALE GENOMIC DNA]</scope>
    <source>
        <strain evidence="2">CT-WN-B3</strain>
    </source>
</reference>
<dbReference type="EMBL" id="CP126116">
    <property type="protein sequence ID" value="WHZ57047.1"/>
    <property type="molecule type" value="Genomic_DNA"/>
</dbReference>
<proteinExistence type="predicted"/>
<keyword evidence="2" id="KW-1185">Reference proteome</keyword>
<accession>A0ACD4RA81</accession>
<evidence type="ECO:0000313" key="2">
    <source>
        <dbReference type="Proteomes" id="UP001226091"/>
    </source>
</evidence>
<organism evidence="1 2">
    <name type="scientific">Metabacillus hrfriensis</name>
    <dbReference type="NCBI Taxonomy" id="3048891"/>
    <lineage>
        <taxon>Bacteria</taxon>
        <taxon>Bacillati</taxon>
        <taxon>Bacillota</taxon>
        <taxon>Bacilli</taxon>
        <taxon>Bacillales</taxon>
        <taxon>Bacillaceae</taxon>
        <taxon>Metabacillus</taxon>
    </lineage>
</organism>
<gene>
    <name evidence="1" type="ORF">QLQ22_20665</name>
</gene>
<keyword evidence="1" id="KW-0238">DNA-binding</keyword>